<dbReference type="HOGENOM" id="CLU_541254_0_0_1"/>
<dbReference type="PaxDb" id="2903-EOD34529"/>
<evidence type="ECO:0000313" key="2">
    <source>
        <dbReference type="EnsemblProtists" id="EOD34529"/>
    </source>
</evidence>
<dbReference type="KEGG" id="ehx:EMIHUDRAFT_467587"/>
<feature type="region of interest" description="Disordered" evidence="1">
    <location>
        <begin position="1"/>
        <end position="25"/>
    </location>
</feature>
<dbReference type="GeneID" id="17279800"/>
<protein>
    <submittedName>
        <fullName evidence="2">Uncharacterized protein</fullName>
    </submittedName>
</protein>
<sequence>MGSCGSKPTGEEEAVDHRWTEPNAPNREAFESGELLHEPPQFVHFDPVKNEARPLLIKEIKLPRATQTHEVCYEPSTRCVFVSQMSNSTLVRIPVDERGVLVDDQDAWRMGECDAATGAGISGLHNISPSKAHPGCLWMTLQYANELLLVDVRGEHPLRIRQVLKVPTLCTDPATGETQRVGGPHCMRECPISGELWVGLKGGTIWSRTHTTLLGSLKDTPCRSRGRGGRSSCCDPDANETNMAELARRGHDTPLPDGWAVWRVAPSEYDPSAKGGQGKGGRLYPCLTSPPMLDFDSLGNVYVPQDGVDTVPFPASGATPRITGPAVARQWVLDRHRTCSYNSLVRIDPRRGHTRELYAFGGPPWCKTIRLIHLAFGSGGRGNFIYALASDLLEDEAVDAVVVLRMDESWARCLGRRVIPLPTQDCSCHRIAVVDAGPNLGGDGRSIVITELASSKLLQARDIRTVELRHLVDFQPLDESVSTDADGFVVHSYTTGESEAGHNC</sequence>
<reference evidence="2" key="2">
    <citation type="submission" date="2024-10" db="UniProtKB">
        <authorList>
            <consortium name="EnsemblProtists"/>
        </authorList>
    </citation>
    <scope>IDENTIFICATION</scope>
</reference>
<organism evidence="2 3">
    <name type="scientific">Emiliania huxleyi (strain CCMP1516)</name>
    <dbReference type="NCBI Taxonomy" id="280463"/>
    <lineage>
        <taxon>Eukaryota</taxon>
        <taxon>Haptista</taxon>
        <taxon>Haptophyta</taxon>
        <taxon>Prymnesiophyceae</taxon>
        <taxon>Isochrysidales</taxon>
        <taxon>Noelaerhabdaceae</taxon>
        <taxon>Emiliania</taxon>
    </lineage>
</organism>
<accession>A0A0D3KFJ4</accession>
<reference evidence="3" key="1">
    <citation type="journal article" date="2013" name="Nature">
        <title>Pan genome of the phytoplankton Emiliania underpins its global distribution.</title>
        <authorList>
            <person name="Read B.A."/>
            <person name="Kegel J."/>
            <person name="Klute M.J."/>
            <person name="Kuo A."/>
            <person name="Lefebvre S.C."/>
            <person name="Maumus F."/>
            <person name="Mayer C."/>
            <person name="Miller J."/>
            <person name="Monier A."/>
            <person name="Salamov A."/>
            <person name="Young J."/>
            <person name="Aguilar M."/>
            <person name="Claverie J.M."/>
            <person name="Frickenhaus S."/>
            <person name="Gonzalez K."/>
            <person name="Herman E.K."/>
            <person name="Lin Y.C."/>
            <person name="Napier J."/>
            <person name="Ogata H."/>
            <person name="Sarno A.F."/>
            <person name="Shmutz J."/>
            <person name="Schroeder D."/>
            <person name="de Vargas C."/>
            <person name="Verret F."/>
            <person name="von Dassow P."/>
            <person name="Valentin K."/>
            <person name="Van de Peer Y."/>
            <person name="Wheeler G."/>
            <person name="Dacks J.B."/>
            <person name="Delwiche C.F."/>
            <person name="Dyhrman S.T."/>
            <person name="Glockner G."/>
            <person name="John U."/>
            <person name="Richards T."/>
            <person name="Worden A.Z."/>
            <person name="Zhang X."/>
            <person name="Grigoriev I.V."/>
            <person name="Allen A.E."/>
            <person name="Bidle K."/>
            <person name="Borodovsky M."/>
            <person name="Bowler C."/>
            <person name="Brownlee C."/>
            <person name="Cock J.M."/>
            <person name="Elias M."/>
            <person name="Gladyshev V.N."/>
            <person name="Groth M."/>
            <person name="Guda C."/>
            <person name="Hadaegh A."/>
            <person name="Iglesias-Rodriguez M.D."/>
            <person name="Jenkins J."/>
            <person name="Jones B.M."/>
            <person name="Lawson T."/>
            <person name="Leese F."/>
            <person name="Lindquist E."/>
            <person name="Lobanov A."/>
            <person name="Lomsadze A."/>
            <person name="Malik S.B."/>
            <person name="Marsh M.E."/>
            <person name="Mackinder L."/>
            <person name="Mock T."/>
            <person name="Mueller-Roeber B."/>
            <person name="Pagarete A."/>
            <person name="Parker M."/>
            <person name="Probert I."/>
            <person name="Quesneville H."/>
            <person name="Raines C."/>
            <person name="Rensing S.A."/>
            <person name="Riano-Pachon D.M."/>
            <person name="Richier S."/>
            <person name="Rokitta S."/>
            <person name="Shiraiwa Y."/>
            <person name="Soanes D.M."/>
            <person name="van der Giezen M."/>
            <person name="Wahlund T.M."/>
            <person name="Williams B."/>
            <person name="Wilson W."/>
            <person name="Wolfe G."/>
            <person name="Wurch L.L."/>
        </authorList>
    </citation>
    <scope>NUCLEOTIDE SEQUENCE</scope>
</reference>
<proteinExistence type="predicted"/>
<dbReference type="RefSeq" id="XP_005786958.1">
    <property type="nucleotide sequence ID" value="XM_005786901.1"/>
</dbReference>
<name>A0A0D3KFJ4_EMIH1</name>
<evidence type="ECO:0000256" key="1">
    <source>
        <dbReference type="SAM" id="MobiDB-lite"/>
    </source>
</evidence>
<dbReference type="EnsemblProtists" id="EOD34529">
    <property type="protein sequence ID" value="EOD34529"/>
    <property type="gene ID" value="EMIHUDRAFT_467587"/>
</dbReference>
<dbReference type="AlphaFoldDB" id="A0A0D3KFJ4"/>
<dbReference type="Proteomes" id="UP000013827">
    <property type="component" value="Unassembled WGS sequence"/>
</dbReference>
<dbReference type="eggNOG" id="ENOG502SCR5">
    <property type="taxonomic scope" value="Eukaryota"/>
</dbReference>
<evidence type="ECO:0000313" key="3">
    <source>
        <dbReference type="Proteomes" id="UP000013827"/>
    </source>
</evidence>
<keyword evidence="3" id="KW-1185">Reference proteome</keyword>